<organism evidence="2 3">
    <name type="scientific">Caerostris darwini</name>
    <dbReference type="NCBI Taxonomy" id="1538125"/>
    <lineage>
        <taxon>Eukaryota</taxon>
        <taxon>Metazoa</taxon>
        <taxon>Ecdysozoa</taxon>
        <taxon>Arthropoda</taxon>
        <taxon>Chelicerata</taxon>
        <taxon>Arachnida</taxon>
        <taxon>Araneae</taxon>
        <taxon>Araneomorphae</taxon>
        <taxon>Entelegynae</taxon>
        <taxon>Araneoidea</taxon>
        <taxon>Araneidae</taxon>
        <taxon>Caerostris</taxon>
    </lineage>
</organism>
<keyword evidence="3" id="KW-1185">Reference proteome</keyword>
<dbReference type="AlphaFoldDB" id="A0AAV4M621"/>
<gene>
    <name evidence="2" type="ORF">CDAR_81371</name>
</gene>
<feature type="region of interest" description="Disordered" evidence="1">
    <location>
        <begin position="60"/>
        <end position="80"/>
    </location>
</feature>
<reference evidence="2 3" key="1">
    <citation type="submission" date="2021-06" db="EMBL/GenBank/DDBJ databases">
        <title>Caerostris darwini draft genome.</title>
        <authorList>
            <person name="Kono N."/>
            <person name="Arakawa K."/>
        </authorList>
    </citation>
    <scope>NUCLEOTIDE SEQUENCE [LARGE SCALE GENOMIC DNA]</scope>
</reference>
<evidence type="ECO:0000313" key="2">
    <source>
        <dbReference type="EMBL" id="GIX67383.1"/>
    </source>
</evidence>
<feature type="region of interest" description="Disordered" evidence="1">
    <location>
        <begin position="1"/>
        <end position="42"/>
    </location>
</feature>
<feature type="compositionally biased region" description="Basic and acidic residues" evidence="1">
    <location>
        <begin position="10"/>
        <end position="28"/>
    </location>
</feature>
<proteinExistence type="predicted"/>
<feature type="compositionally biased region" description="Low complexity" evidence="1">
    <location>
        <begin position="63"/>
        <end position="74"/>
    </location>
</feature>
<sequence>MLHISTSGGETKDNKEIEVKKTKAEEKKKKTLRKQPTRDSAGEPVFEEEYCFLCTLLSQNDASQSESESVLLSSDKSRKF</sequence>
<evidence type="ECO:0000256" key="1">
    <source>
        <dbReference type="SAM" id="MobiDB-lite"/>
    </source>
</evidence>
<protein>
    <submittedName>
        <fullName evidence="2">Uncharacterized protein</fullName>
    </submittedName>
</protein>
<comment type="caution">
    <text evidence="2">The sequence shown here is derived from an EMBL/GenBank/DDBJ whole genome shotgun (WGS) entry which is preliminary data.</text>
</comment>
<accession>A0AAV4M621</accession>
<name>A0AAV4M621_9ARAC</name>
<evidence type="ECO:0000313" key="3">
    <source>
        <dbReference type="Proteomes" id="UP001054837"/>
    </source>
</evidence>
<dbReference type="Proteomes" id="UP001054837">
    <property type="component" value="Unassembled WGS sequence"/>
</dbReference>
<dbReference type="EMBL" id="BPLQ01000087">
    <property type="protein sequence ID" value="GIX67383.1"/>
    <property type="molecule type" value="Genomic_DNA"/>
</dbReference>